<name>A0AAD8M2S4_9APIA</name>
<dbReference type="InterPro" id="IPR015300">
    <property type="entry name" value="DNA-bd_pseudobarrel_sf"/>
</dbReference>
<dbReference type="InterPro" id="IPR003340">
    <property type="entry name" value="B3_DNA-bd"/>
</dbReference>
<keyword evidence="3" id="KW-0238">DNA-binding</keyword>
<dbReference type="Gene3D" id="2.40.330.10">
    <property type="entry name" value="DNA-binding pseudobarrel domain"/>
    <property type="match status" value="4"/>
</dbReference>
<dbReference type="EMBL" id="JAUIZM010000011">
    <property type="protein sequence ID" value="KAK1357303.1"/>
    <property type="molecule type" value="Genomic_DNA"/>
</dbReference>
<evidence type="ECO:0000256" key="1">
    <source>
        <dbReference type="ARBA" id="ARBA00004123"/>
    </source>
</evidence>
<dbReference type="GO" id="GO:0005634">
    <property type="term" value="C:nucleus"/>
    <property type="evidence" value="ECO:0007669"/>
    <property type="project" value="UniProtKB-SubCell"/>
</dbReference>
<comment type="subcellular location">
    <subcellularLocation>
        <location evidence="1">Nucleus</location>
    </subcellularLocation>
</comment>
<evidence type="ECO:0000313" key="8">
    <source>
        <dbReference type="Proteomes" id="UP001237642"/>
    </source>
</evidence>
<evidence type="ECO:0000259" key="6">
    <source>
        <dbReference type="PROSITE" id="PS50863"/>
    </source>
</evidence>
<evidence type="ECO:0000256" key="3">
    <source>
        <dbReference type="ARBA" id="ARBA00023125"/>
    </source>
</evidence>
<feature type="domain" description="TF-B3" evidence="6">
    <location>
        <begin position="196"/>
        <end position="248"/>
    </location>
</feature>
<dbReference type="PROSITE" id="PS50863">
    <property type="entry name" value="B3"/>
    <property type="match status" value="1"/>
</dbReference>
<evidence type="ECO:0000313" key="7">
    <source>
        <dbReference type="EMBL" id="KAK1357303.1"/>
    </source>
</evidence>
<proteinExistence type="predicted"/>
<keyword evidence="2" id="KW-0805">Transcription regulation</keyword>
<evidence type="ECO:0000256" key="4">
    <source>
        <dbReference type="ARBA" id="ARBA00023163"/>
    </source>
</evidence>
<reference evidence="7" key="2">
    <citation type="submission" date="2023-05" db="EMBL/GenBank/DDBJ databases">
        <authorList>
            <person name="Schelkunov M.I."/>
        </authorList>
    </citation>
    <scope>NUCLEOTIDE SEQUENCE</scope>
    <source>
        <strain evidence="7">Hsosn_3</strain>
        <tissue evidence="7">Leaf</tissue>
    </source>
</reference>
<accession>A0AAD8M2S4</accession>
<evidence type="ECO:0000256" key="5">
    <source>
        <dbReference type="ARBA" id="ARBA00023242"/>
    </source>
</evidence>
<dbReference type="Proteomes" id="UP001237642">
    <property type="component" value="Unassembled WGS sequence"/>
</dbReference>
<gene>
    <name evidence="7" type="ORF">POM88_050559</name>
</gene>
<dbReference type="InterPro" id="IPR050655">
    <property type="entry name" value="Plant_B3_domain"/>
</dbReference>
<dbReference type="GO" id="GO:0003677">
    <property type="term" value="F:DNA binding"/>
    <property type="evidence" value="ECO:0007669"/>
    <property type="project" value="UniProtKB-KW"/>
</dbReference>
<dbReference type="SMART" id="SM01019">
    <property type="entry name" value="B3"/>
    <property type="match status" value="3"/>
</dbReference>
<dbReference type="PANTHER" id="PTHR31920">
    <property type="entry name" value="B3 DOMAIN-CONTAINING"/>
    <property type="match status" value="1"/>
</dbReference>
<comment type="caution">
    <text evidence="7">The sequence shown here is derived from an EMBL/GenBank/DDBJ whole genome shotgun (WGS) entry which is preliminary data.</text>
</comment>
<keyword evidence="5" id="KW-0539">Nucleus</keyword>
<organism evidence="7 8">
    <name type="scientific">Heracleum sosnowskyi</name>
    <dbReference type="NCBI Taxonomy" id="360622"/>
    <lineage>
        <taxon>Eukaryota</taxon>
        <taxon>Viridiplantae</taxon>
        <taxon>Streptophyta</taxon>
        <taxon>Embryophyta</taxon>
        <taxon>Tracheophyta</taxon>
        <taxon>Spermatophyta</taxon>
        <taxon>Magnoliopsida</taxon>
        <taxon>eudicotyledons</taxon>
        <taxon>Gunneridae</taxon>
        <taxon>Pentapetalae</taxon>
        <taxon>asterids</taxon>
        <taxon>campanulids</taxon>
        <taxon>Apiales</taxon>
        <taxon>Apiaceae</taxon>
        <taxon>Apioideae</taxon>
        <taxon>apioid superclade</taxon>
        <taxon>Tordylieae</taxon>
        <taxon>Tordyliinae</taxon>
        <taxon>Heracleum</taxon>
    </lineage>
</organism>
<protein>
    <recommendedName>
        <fullName evidence="6">TF-B3 domain-containing protein</fullName>
    </recommendedName>
</protein>
<dbReference type="AlphaFoldDB" id="A0AAD8M2S4"/>
<dbReference type="SUPFAM" id="SSF101936">
    <property type="entry name" value="DNA-binding pseudobarrel domain"/>
    <property type="match status" value="4"/>
</dbReference>
<evidence type="ECO:0000256" key="2">
    <source>
        <dbReference type="ARBA" id="ARBA00023015"/>
    </source>
</evidence>
<keyword evidence="4" id="KW-0804">Transcription</keyword>
<keyword evidence="8" id="KW-1185">Reference proteome</keyword>
<dbReference type="PANTHER" id="PTHR31920:SF135">
    <property type="entry name" value="B3 DOMAIN-CONTAINING PROTEIN OS03G0621600-RELATED"/>
    <property type="match status" value="1"/>
</dbReference>
<reference evidence="7" key="1">
    <citation type="submission" date="2023-02" db="EMBL/GenBank/DDBJ databases">
        <title>Genome of toxic invasive species Heracleum sosnowskyi carries increased number of genes despite the absence of recent whole-genome duplications.</title>
        <authorList>
            <person name="Schelkunov M."/>
            <person name="Shtratnikova V."/>
            <person name="Makarenko M."/>
            <person name="Klepikova A."/>
            <person name="Omelchenko D."/>
            <person name="Novikova G."/>
            <person name="Obukhova E."/>
            <person name="Bogdanov V."/>
            <person name="Penin A."/>
            <person name="Logacheva M."/>
        </authorList>
    </citation>
    <scope>NUCLEOTIDE SEQUENCE</scope>
    <source>
        <strain evidence="7">Hsosn_3</strain>
        <tissue evidence="7">Leaf</tissue>
    </source>
</reference>
<sequence>MDDLEIGFVCKNSSKFYVEGKMKLAVPFVIEYGSTIKEKVFLEMPTGEVWFGKYVKGSDYVEGLSELMSFYGVRPYHIVLFNYSGDEHFKLRIFNECGVEICYPFSCPLSSHLRARRNDPFIFAGNMKLDGTEIDKLASTFKFNVFHNFRGVHDILISKEHLTLQTNYKVISSSDFEKLGMDEAVQSMEFCFEQNSWQIGLFWKKGCLFFDKGWYEFVKSAKVVEGDICVLAKTAASDKFKIAVLSKVLLTQWSLTSDRNIVDQRFSWVKILKGSSLDRGSVEIPRLFARRLGSELGRDINLLTADGRVFHGKYSVSENILYGLMDLISAYDIYKNCLIGFEYVGTSTFNVSIFDSLNMDHLKEITGEFISDILRKIEMDEAEDGNGDEDENEDVPGNLLAQNNDEDVFEVNDVTILENEQHDDSLAVNDVMELDENEDEEEIVGVNEQFDVTGGGINSFVITLKRSHVDEKCHGVYCSTRCYELYKGWDANTIVILNYRGEKSEVVVQRKKRSCRFGKGWNDFIRKSKLREGEKLEFRFHIPYNIQVSKIN</sequence>